<feature type="transmembrane region" description="Helical" evidence="2">
    <location>
        <begin position="12"/>
        <end position="32"/>
    </location>
</feature>
<sequence length="182" mass="19959">MAQKRKKNKKKLYWIVTLVLFVTAGVVAYLVWDNYFKDKSEKKEDTIEIVEGKKENDDEGKGSSNAEDEEVIEKEKIVLYEGDDPNEKEGLTGVVTYAGVSGEYLMIRVNIDQYLDGGSCELNLEQNGVAYSEVVSIAGGATTATCEGFNVPVSRLGVGSYQIKIKISSGERTGTINGEVNV</sequence>
<organism evidence="3 4">
    <name type="scientific">Candidatus Nanosyncoccus alces</name>
    <dbReference type="NCBI Taxonomy" id="2171997"/>
    <lineage>
        <taxon>Bacteria</taxon>
        <taxon>Candidatus Saccharimonadota</taxon>
        <taxon>Candidatus Nanosyncoccalia</taxon>
        <taxon>Candidatus Nanosyncoccales</taxon>
        <taxon>Candidatus Nanosyncoccaceae</taxon>
        <taxon>Candidatus Nanosyncoccus</taxon>
    </lineage>
</organism>
<keyword evidence="2" id="KW-0812">Transmembrane</keyword>
<feature type="compositionally biased region" description="Basic and acidic residues" evidence="1">
    <location>
        <begin position="48"/>
        <end position="61"/>
    </location>
</feature>
<evidence type="ECO:0000313" key="3">
    <source>
        <dbReference type="EMBL" id="RYC74959.1"/>
    </source>
</evidence>
<gene>
    <name evidence="3" type="ORF">G3RUM_00236</name>
</gene>
<reference evidence="3 4" key="1">
    <citation type="journal article" date="2018" name="bioRxiv">
        <title>Evidence of independent acquisition and adaption of ultra-small bacteria to human hosts across the highly diverse yet reduced genomes of the phylum Saccharibacteria.</title>
        <authorList>
            <person name="McLean J.S."/>
            <person name="Bor B."/>
            <person name="To T.T."/>
            <person name="Liu Q."/>
            <person name="Kearns K.A."/>
            <person name="Solden L.M."/>
            <person name="Wrighton K.C."/>
            <person name="He X."/>
            <person name="Shi W."/>
        </authorList>
    </citation>
    <scope>NUCLEOTIDE SEQUENCE [LARGE SCALE GENOMIC DNA]</scope>
    <source>
        <strain evidence="3 4">TM7_G3_2_Rum_HOT_351B</strain>
    </source>
</reference>
<keyword evidence="2" id="KW-1133">Transmembrane helix</keyword>
<keyword evidence="2" id="KW-0472">Membrane</keyword>
<protein>
    <submittedName>
        <fullName evidence="3">Uncharacterized protein</fullName>
    </submittedName>
</protein>
<evidence type="ECO:0000256" key="1">
    <source>
        <dbReference type="SAM" id="MobiDB-lite"/>
    </source>
</evidence>
<keyword evidence="4" id="KW-1185">Reference proteome</keyword>
<feature type="region of interest" description="Disordered" evidence="1">
    <location>
        <begin position="48"/>
        <end position="68"/>
    </location>
</feature>
<dbReference type="Proteomes" id="UP001191019">
    <property type="component" value="Unassembled WGS sequence"/>
</dbReference>
<evidence type="ECO:0000313" key="4">
    <source>
        <dbReference type="Proteomes" id="UP001191019"/>
    </source>
</evidence>
<dbReference type="RefSeq" id="WP_129734590.1">
    <property type="nucleotide sequence ID" value="NZ_PRLM01000002.1"/>
</dbReference>
<name>A0ABY0FM51_9BACT</name>
<proteinExistence type="predicted"/>
<reference evidence="3 4" key="2">
    <citation type="journal article" date="2020" name="Cell Rep.">
        <title>Acquisition and Adaptation of Ultra-small Parasitic Reduced Genome Bacteria to Mammalian Hosts.</title>
        <authorList>
            <person name="McLean J.S."/>
            <person name="Bor B."/>
            <person name="Kerns K.A."/>
            <person name="Liu Q."/>
            <person name="To T.T."/>
            <person name="Solden L."/>
            <person name="Hendrickson E.L."/>
            <person name="Wrighton K."/>
            <person name="Shi W."/>
            <person name="He X."/>
        </authorList>
    </citation>
    <scope>NUCLEOTIDE SEQUENCE [LARGE SCALE GENOMIC DNA]</scope>
    <source>
        <strain evidence="3 4">TM7_G3_2_Rum_HOT_351B</strain>
    </source>
</reference>
<comment type="caution">
    <text evidence="3">The sequence shown here is derived from an EMBL/GenBank/DDBJ whole genome shotgun (WGS) entry which is preliminary data.</text>
</comment>
<accession>A0ABY0FM51</accession>
<evidence type="ECO:0000256" key="2">
    <source>
        <dbReference type="SAM" id="Phobius"/>
    </source>
</evidence>
<dbReference type="EMBL" id="PRLM01000002">
    <property type="protein sequence ID" value="RYC74959.1"/>
    <property type="molecule type" value="Genomic_DNA"/>
</dbReference>